<proteinExistence type="predicted"/>
<keyword evidence="1" id="KW-0732">Signal</keyword>
<evidence type="ECO:0000313" key="3">
    <source>
        <dbReference type="Proteomes" id="UP000219612"/>
    </source>
</evidence>
<organism evidence="2 3">
    <name type="scientific">Paractinoplanes atraurantiacus</name>
    <dbReference type="NCBI Taxonomy" id="1036182"/>
    <lineage>
        <taxon>Bacteria</taxon>
        <taxon>Bacillati</taxon>
        <taxon>Actinomycetota</taxon>
        <taxon>Actinomycetes</taxon>
        <taxon>Micromonosporales</taxon>
        <taxon>Micromonosporaceae</taxon>
        <taxon>Paractinoplanes</taxon>
    </lineage>
</organism>
<reference evidence="2 3" key="1">
    <citation type="submission" date="2017-09" db="EMBL/GenBank/DDBJ databases">
        <authorList>
            <person name="Ehlers B."/>
            <person name="Leendertz F.H."/>
        </authorList>
    </citation>
    <scope>NUCLEOTIDE SEQUENCE [LARGE SCALE GENOMIC DNA]</scope>
    <source>
        <strain evidence="2 3">CGMCC 4.6857</strain>
    </source>
</reference>
<protein>
    <recommendedName>
        <fullName evidence="4">DUF3455 domain-containing protein</fullName>
    </recommendedName>
</protein>
<accession>A0A285H8A0</accession>
<feature type="signal peptide" evidence="1">
    <location>
        <begin position="1"/>
        <end position="33"/>
    </location>
</feature>
<dbReference type="EMBL" id="OBDY01000003">
    <property type="protein sequence ID" value="SNY30841.1"/>
    <property type="molecule type" value="Genomic_DNA"/>
</dbReference>
<dbReference type="OrthoDB" id="8901345at2"/>
<dbReference type="InterPro" id="IPR021851">
    <property type="entry name" value="DUF3455"/>
</dbReference>
<dbReference type="RefSeq" id="WP_097319782.1">
    <property type="nucleotide sequence ID" value="NZ_OBDY01000003.1"/>
</dbReference>
<gene>
    <name evidence="2" type="ORF">SAMN05421748_103468</name>
</gene>
<keyword evidence="3" id="KW-1185">Reference proteome</keyword>
<name>A0A285H8A0_9ACTN</name>
<dbReference type="Proteomes" id="UP000219612">
    <property type="component" value="Unassembled WGS sequence"/>
</dbReference>
<dbReference type="PANTHER" id="PTHR35567:SF1">
    <property type="entry name" value="CONSERVED FUNGAL PROTEIN (AFU_ORTHOLOGUE AFUA_1G14230)"/>
    <property type="match status" value="1"/>
</dbReference>
<dbReference type="Pfam" id="PF11937">
    <property type="entry name" value="DUF3455"/>
    <property type="match status" value="1"/>
</dbReference>
<sequence length="190" mass="19008">MFNSKRSRVRAAAGVGMAAVVAAVGAVTFNASAAEQSAVAVSAPDGRAVSIPGIPAAIKPPQGSKPIGAYVVASGTQTYTCANGSFAGASVPEAQLIGTGGRVHHFAGPSWQSTRDGSLVKAAKEAESPRAGTIAELLLKVTEKSGSGVLSKATYINRLLTSGGTAPAGTCVDGTKKAVPYGAVYVFWTN</sequence>
<dbReference type="PANTHER" id="PTHR35567">
    <property type="entry name" value="MALATE DEHYDROGENASE (AFU_ORTHOLOGUE AFUA_2G13800)"/>
    <property type="match status" value="1"/>
</dbReference>
<feature type="chain" id="PRO_5012447979" description="DUF3455 domain-containing protein" evidence="1">
    <location>
        <begin position="34"/>
        <end position="190"/>
    </location>
</feature>
<dbReference type="AlphaFoldDB" id="A0A285H8A0"/>
<evidence type="ECO:0000313" key="2">
    <source>
        <dbReference type="EMBL" id="SNY30841.1"/>
    </source>
</evidence>
<evidence type="ECO:0008006" key="4">
    <source>
        <dbReference type="Google" id="ProtNLM"/>
    </source>
</evidence>
<evidence type="ECO:0000256" key="1">
    <source>
        <dbReference type="SAM" id="SignalP"/>
    </source>
</evidence>